<dbReference type="EMBL" id="CP036434">
    <property type="protein sequence ID" value="QDV05091.1"/>
    <property type="molecule type" value="Genomic_DNA"/>
</dbReference>
<dbReference type="OrthoDB" id="253007at2"/>
<keyword evidence="5" id="KW-1185">Reference proteome</keyword>
<dbReference type="GO" id="GO:0008168">
    <property type="term" value="F:methyltransferase activity"/>
    <property type="evidence" value="ECO:0007669"/>
    <property type="project" value="UniProtKB-KW"/>
</dbReference>
<dbReference type="InterPro" id="IPR029063">
    <property type="entry name" value="SAM-dependent_MTases_sf"/>
</dbReference>
<dbReference type="InterPro" id="IPR041698">
    <property type="entry name" value="Methyltransf_25"/>
</dbReference>
<evidence type="ECO:0000313" key="4">
    <source>
        <dbReference type="EMBL" id="QDV05091.1"/>
    </source>
</evidence>
<organism evidence="4 5">
    <name type="scientific">Saltatorellus ferox</name>
    <dbReference type="NCBI Taxonomy" id="2528018"/>
    <lineage>
        <taxon>Bacteria</taxon>
        <taxon>Pseudomonadati</taxon>
        <taxon>Planctomycetota</taxon>
        <taxon>Planctomycetia</taxon>
        <taxon>Planctomycetia incertae sedis</taxon>
        <taxon>Saltatorellus</taxon>
    </lineage>
</organism>
<reference evidence="4 5" key="1">
    <citation type="submission" date="2019-02" db="EMBL/GenBank/DDBJ databases">
        <title>Deep-cultivation of Planctomycetes and their phenomic and genomic characterization uncovers novel biology.</title>
        <authorList>
            <person name="Wiegand S."/>
            <person name="Jogler M."/>
            <person name="Boedeker C."/>
            <person name="Pinto D."/>
            <person name="Vollmers J."/>
            <person name="Rivas-Marin E."/>
            <person name="Kohn T."/>
            <person name="Peeters S.H."/>
            <person name="Heuer A."/>
            <person name="Rast P."/>
            <person name="Oberbeckmann S."/>
            <person name="Bunk B."/>
            <person name="Jeske O."/>
            <person name="Meyerdierks A."/>
            <person name="Storesund J.E."/>
            <person name="Kallscheuer N."/>
            <person name="Luecker S."/>
            <person name="Lage O.M."/>
            <person name="Pohl T."/>
            <person name="Merkel B.J."/>
            <person name="Hornburger P."/>
            <person name="Mueller R.-W."/>
            <person name="Bruemmer F."/>
            <person name="Labrenz M."/>
            <person name="Spormann A.M."/>
            <person name="Op den Camp H."/>
            <person name="Overmann J."/>
            <person name="Amann R."/>
            <person name="Jetten M.S.M."/>
            <person name="Mascher T."/>
            <person name="Medema M.H."/>
            <person name="Devos D.P."/>
            <person name="Kaster A.-K."/>
            <person name="Ovreas L."/>
            <person name="Rohde M."/>
            <person name="Galperin M.Y."/>
            <person name="Jogler C."/>
        </authorList>
    </citation>
    <scope>NUCLEOTIDE SEQUENCE [LARGE SCALE GENOMIC DNA]</scope>
    <source>
        <strain evidence="4 5">Poly30</strain>
    </source>
</reference>
<evidence type="ECO:0000256" key="1">
    <source>
        <dbReference type="ARBA" id="ARBA00022603"/>
    </source>
</evidence>
<sequence>MPTIQWNNLWRDQMVTWNKEEAYGNQWGDPDKLDILASVRERFIEPFVTASKTALEIGSGGGRWTQYLLGFHRTICVDIHREMFHYLIERFGAIPQLSFCQSDGTGFPGVPARSVDYVFTFGTFVHLDPPLIEGYLNNLRSVLAPGANVVIQYADKDKPMAAENSGFAMTTGPIMRGMVEAAGYTIIEEDTETLPHSNVIRFQLIP</sequence>
<keyword evidence="1 4" id="KW-0489">Methyltransferase</keyword>
<accession>A0A518EM09</accession>
<dbReference type="AlphaFoldDB" id="A0A518EM09"/>
<dbReference type="Proteomes" id="UP000320390">
    <property type="component" value="Chromosome"/>
</dbReference>
<protein>
    <submittedName>
        <fullName evidence="4">Methyltransferase domain protein</fullName>
    </submittedName>
</protein>
<dbReference type="RefSeq" id="WP_145194514.1">
    <property type="nucleotide sequence ID" value="NZ_CP036434.1"/>
</dbReference>
<evidence type="ECO:0000259" key="3">
    <source>
        <dbReference type="Pfam" id="PF13649"/>
    </source>
</evidence>
<dbReference type="PANTHER" id="PTHR43861:SF1">
    <property type="entry name" value="TRANS-ACONITATE 2-METHYLTRANSFERASE"/>
    <property type="match status" value="1"/>
</dbReference>
<dbReference type="CDD" id="cd02440">
    <property type="entry name" value="AdoMet_MTases"/>
    <property type="match status" value="1"/>
</dbReference>
<dbReference type="Pfam" id="PF13649">
    <property type="entry name" value="Methyltransf_25"/>
    <property type="match status" value="1"/>
</dbReference>
<dbReference type="SUPFAM" id="SSF53335">
    <property type="entry name" value="S-adenosyl-L-methionine-dependent methyltransferases"/>
    <property type="match status" value="1"/>
</dbReference>
<proteinExistence type="predicted"/>
<feature type="domain" description="Methyltransferase" evidence="3">
    <location>
        <begin position="55"/>
        <end position="146"/>
    </location>
</feature>
<evidence type="ECO:0000313" key="5">
    <source>
        <dbReference type="Proteomes" id="UP000320390"/>
    </source>
</evidence>
<evidence type="ECO:0000256" key="2">
    <source>
        <dbReference type="ARBA" id="ARBA00022679"/>
    </source>
</evidence>
<dbReference type="Gene3D" id="3.40.50.150">
    <property type="entry name" value="Vaccinia Virus protein VP39"/>
    <property type="match status" value="1"/>
</dbReference>
<dbReference type="PANTHER" id="PTHR43861">
    <property type="entry name" value="TRANS-ACONITATE 2-METHYLTRANSFERASE-RELATED"/>
    <property type="match status" value="1"/>
</dbReference>
<gene>
    <name evidence="4" type="ORF">Poly30_05860</name>
</gene>
<name>A0A518EM09_9BACT</name>
<keyword evidence="2 4" id="KW-0808">Transferase</keyword>
<dbReference type="GO" id="GO:0032259">
    <property type="term" value="P:methylation"/>
    <property type="evidence" value="ECO:0007669"/>
    <property type="project" value="UniProtKB-KW"/>
</dbReference>